<feature type="region of interest" description="Disordered" evidence="1">
    <location>
        <begin position="30"/>
        <end position="51"/>
    </location>
</feature>
<dbReference type="AlphaFoldDB" id="A0A1H3W3Z0"/>
<name>A0A1H3W3Z0_9RHOB</name>
<sequence length="67" mass="7380">MTGTGKAPLDTGRTPETPDRAARFAEIERRDGQAPGAKEMAMTRRPRAEDQAARVARFLDIDHRSDG</sequence>
<dbReference type="Proteomes" id="UP000198703">
    <property type="component" value="Unassembled WGS sequence"/>
</dbReference>
<reference evidence="2 3" key="1">
    <citation type="submission" date="2016-10" db="EMBL/GenBank/DDBJ databases">
        <authorList>
            <person name="de Groot N.N."/>
        </authorList>
    </citation>
    <scope>NUCLEOTIDE SEQUENCE [LARGE SCALE GENOMIC DNA]</scope>
    <source>
        <strain evidence="2 3">DSM 15345</strain>
    </source>
</reference>
<proteinExistence type="predicted"/>
<organism evidence="2 3">
    <name type="scientific">Rubrimonas cliftonensis</name>
    <dbReference type="NCBI Taxonomy" id="89524"/>
    <lineage>
        <taxon>Bacteria</taxon>
        <taxon>Pseudomonadati</taxon>
        <taxon>Pseudomonadota</taxon>
        <taxon>Alphaproteobacteria</taxon>
        <taxon>Rhodobacterales</taxon>
        <taxon>Paracoccaceae</taxon>
        <taxon>Rubrimonas</taxon>
    </lineage>
</organism>
<dbReference type="RefSeq" id="WP_093247998.1">
    <property type="nucleotide sequence ID" value="NZ_FNQM01000001.1"/>
</dbReference>
<protein>
    <submittedName>
        <fullName evidence="2">Uncharacterized protein</fullName>
    </submittedName>
</protein>
<evidence type="ECO:0000313" key="2">
    <source>
        <dbReference type="EMBL" id="SDZ81561.1"/>
    </source>
</evidence>
<evidence type="ECO:0000313" key="3">
    <source>
        <dbReference type="Proteomes" id="UP000198703"/>
    </source>
</evidence>
<accession>A0A1H3W3Z0</accession>
<evidence type="ECO:0000256" key="1">
    <source>
        <dbReference type="SAM" id="MobiDB-lite"/>
    </source>
</evidence>
<dbReference type="EMBL" id="FNQM01000001">
    <property type="protein sequence ID" value="SDZ81561.1"/>
    <property type="molecule type" value="Genomic_DNA"/>
</dbReference>
<dbReference type="STRING" id="89524.SAMN05444370_101491"/>
<keyword evidence="3" id="KW-1185">Reference proteome</keyword>
<gene>
    <name evidence="2" type="ORF">SAMN05444370_101491</name>
</gene>